<dbReference type="Proteomes" id="UP000299102">
    <property type="component" value="Unassembled WGS sequence"/>
</dbReference>
<dbReference type="EMBL" id="BGZK01000028">
    <property type="protein sequence ID" value="GBP07837.1"/>
    <property type="molecule type" value="Genomic_DNA"/>
</dbReference>
<reference evidence="3 4" key="1">
    <citation type="journal article" date="2019" name="Commun. Biol.">
        <title>The bagworm genome reveals a unique fibroin gene that provides high tensile strength.</title>
        <authorList>
            <person name="Kono N."/>
            <person name="Nakamura H."/>
            <person name="Ohtoshi R."/>
            <person name="Tomita M."/>
            <person name="Numata K."/>
            <person name="Arakawa K."/>
        </authorList>
    </citation>
    <scope>NUCLEOTIDE SEQUENCE [LARGE SCALE GENOMIC DNA]</scope>
</reference>
<evidence type="ECO:0000313" key="4">
    <source>
        <dbReference type="Proteomes" id="UP000299102"/>
    </source>
</evidence>
<proteinExistence type="predicted"/>
<feature type="chain" id="PRO_5020023104" evidence="2">
    <location>
        <begin position="26"/>
        <end position="223"/>
    </location>
</feature>
<evidence type="ECO:0000256" key="2">
    <source>
        <dbReference type="SAM" id="SignalP"/>
    </source>
</evidence>
<protein>
    <submittedName>
        <fullName evidence="3">Uncharacterized protein</fullName>
    </submittedName>
</protein>
<gene>
    <name evidence="3" type="ORF">EVAR_78021_1</name>
</gene>
<feature type="signal peptide" evidence="2">
    <location>
        <begin position="1"/>
        <end position="25"/>
    </location>
</feature>
<keyword evidence="4" id="KW-1185">Reference proteome</keyword>
<name>A0A4C1T310_EUMVA</name>
<sequence length="223" mass="25124">MARHIKAIVIVILSALSTTVKQVSSRRIWDTLAEGIVDRDIRETPLFASRFNSEKIHREPRENVNDVTDGHSITPPVDFDHEKNLAHDGPLKFSLEPVKNDEAIHDSVTISDNHKASSKSSHTEPMTSSSSSEILHTDIQRVPKIQEHLNKLARISLSHVQEDHGLPNHASVISSVFGDRGADTRNEKRRHLMLHFSNIFLKSLSHLFSNTQMMIQRALANKS</sequence>
<evidence type="ECO:0000256" key="1">
    <source>
        <dbReference type="SAM" id="MobiDB-lite"/>
    </source>
</evidence>
<feature type="region of interest" description="Disordered" evidence="1">
    <location>
        <begin position="108"/>
        <end position="133"/>
    </location>
</feature>
<accession>A0A4C1T310</accession>
<dbReference type="AlphaFoldDB" id="A0A4C1T310"/>
<comment type="caution">
    <text evidence="3">The sequence shown here is derived from an EMBL/GenBank/DDBJ whole genome shotgun (WGS) entry which is preliminary data.</text>
</comment>
<feature type="compositionally biased region" description="Low complexity" evidence="1">
    <location>
        <begin position="118"/>
        <end position="132"/>
    </location>
</feature>
<organism evidence="3 4">
    <name type="scientific">Eumeta variegata</name>
    <name type="common">Bagworm moth</name>
    <name type="synonym">Eumeta japonica</name>
    <dbReference type="NCBI Taxonomy" id="151549"/>
    <lineage>
        <taxon>Eukaryota</taxon>
        <taxon>Metazoa</taxon>
        <taxon>Ecdysozoa</taxon>
        <taxon>Arthropoda</taxon>
        <taxon>Hexapoda</taxon>
        <taxon>Insecta</taxon>
        <taxon>Pterygota</taxon>
        <taxon>Neoptera</taxon>
        <taxon>Endopterygota</taxon>
        <taxon>Lepidoptera</taxon>
        <taxon>Glossata</taxon>
        <taxon>Ditrysia</taxon>
        <taxon>Tineoidea</taxon>
        <taxon>Psychidae</taxon>
        <taxon>Oiketicinae</taxon>
        <taxon>Eumeta</taxon>
    </lineage>
</organism>
<evidence type="ECO:0000313" key="3">
    <source>
        <dbReference type="EMBL" id="GBP07837.1"/>
    </source>
</evidence>
<keyword evidence="2" id="KW-0732">Signal</keyword>